<dbReference type="InterPro" id="IPR036282">
    <property type="entry name" value="Glutathione-S-Trfase_C_sf"/>
</dbReference>
<dbReference type="AlphaFoldDB" id="A0AAV6HW15"/>
<evidence type="ECO:0000313" key="9">
    <source>
        <dbReference type="Proteomes" id="UP000823749"/>
    </source>
</evidence>
<feature type="domain" description="GST C-terminal" evidence="7">
    <location>
        <begin position="88"/>
        <end position="213"/>
    </location>
</feature>
<dbReference type="SUPFAM" id="SSF52833">
    <property type="entry name" value="Thioredoxin-like"/>
    <property type="match status" value="1"/>
</dbReference>
<dbReference type="SFLD" id="SFLDS00019">
    <property type="entry name" value="Glutathione_Transferase_(cytos"/>
    <property type="match status" value="1"/>
</dbReference>
<comment type="catalytic activity">
    <reaction evidence="4">
        <text>RX + glutathione = an S-substituted glutathione + a halide anion + H(+)</text>
        <dbReference type="Rhea" id="RHEA:16437"/>
        <dbReference type="ChEBI" id="CHEBI:15378"/>
        <dbReference type="ChEBI" id="CHEBI:16042"/>
        <dbReference type="ChEBI" id="CHEBI:17792"/>
        <dbReference type="ChEBI" id="CHEBI:57925"/>
        <dbReference type="ChEBI" id="CHEBI:90779"/>
        <dbReference type="EC" id="2.5.1.18"/>
    </reaction>
</comment>
<dbReference type="InterPro" id="IPR004046">
    <property type="entry name" value="GST_C"/>
</dbReference>
<dbReference type="Pfam" id="PF00043">
    <property type="entry name" value="GST_C"/>
    <property type="match status" value="1"/>
</dbReference>
<dbReference type="PANTHER" id="PTHR43900">
    <property type="entry name" value="GLUTATHIONE S-TRANSFERASE RHO"/>
    <property type="match status" value="1"/>
</dbReference>
<dbReference type="InterPro" id="IPR034347">
    <property type="entry name" value="GST_Phi_C"/>
</dbReference>
<dbReference type="FunFam" id="1.20.1050.10:FF:000004">
    <property type="entry name" value="Glutathione S-transferase F2"/>
    <property type="match status" value="1"/>
</dbReference>
<gene>
    <name evidence="8" type="ORF">RHGRI_033136</name>
</gene>
<evidence type="ECO:0000259" key="7">
    <source>
        <dbReference type="PROSITE" id="PS50405"/>
    </source>
</evidence>
<dbReference type="InterPro" id="IPR004045">
    <property type="entry name" value="Glutathione_S-Trfase_N"/>
</dbReference>
<dbReference type="SUPFAM" id="SSF47616">
    <property type="entry name" value="GST C-terminal domain-like"/>
    <property type="match status" value="1"/>
</dbReference>
<dbReference type="GO" id="GO:0004364">
    <property type="term" value="F:glutathione transferase activity"/>
    <property type="evidence" value="ECO:0007669"/>
    <property type="project" value="UniProtKB-EC"/>
</dbReference>
<evidence type="ECO:0000256" key="3">
    <source>
        <dbReference type="ARBA" id="ARBA00022679"/>
    </source>
</evidence>
<dbReference type="Proteomes" id="UP000823749">
    <property type="component" value="Chromosome 12"/>
</dbReference>
<accession>A0AAV6HW15</accession>
<evidence type="ECO:0000259" key="6">
    <source>
        <dbReference type="PROSITE" id="PS50404"/>
    </source>
</evidence>
<dbReference type="CDD" id="cd03053">
    <property type="entry name" value="GST_N_Phi"/>
    <property type="match status" value="1"/>
</dbReference>
<dbReference type="SFLD" id="SFLDG00358">
    <property type="entry name" value="Main_(cytGST)"/>
    <property type="match status" value="1"/>
</dbReference>
<dbReference type="InterPro" id="IPR040079">
    <property type="entry name" value="Glutathione_S-Trfase"/>
</dbReference>
<dbReference type="InterPro" id="IPR010987">
    <property type="entry name" value="Glutathione-S-Trfase_C-like"/>
</dbReference>
<dbReference type="Gene3D" id="1.20.1050.10">
    <property type="match status" value="1"/>
</dbReference>
<dbReference type="PROSITE" id="PS50404">
    <property type="entry name" value="GST_NTER"/>
    <property type="match status" value="1"/>
</dbReference>
<dbReference type="EC" id="2.5.1.18" evidence="2"/>
<dbReference type="InterPro" id="IPR036249">
    <property type="entry name" value="Thioredoxin-like_sf"/>
</dbReference>
<evidence type="ECO:0000256" key="2">
    <source>
        <dbReference type="ARBA" id="ARBA00012452"/>
    </source>
</evidence>
<evidence type="ECO:0000256" key="1">
    <source>
        <dbReference type="ARBA" id="ARBA00010128"/>
    </source>
</evidence>
<dbReference type="EMBL" id="JACTNZ010000012">
    <property type="protein sequence ID" value="KAG5520446.1"/>
    <property type="molecule type" value="Genomic_DNA"/>
</dbReference>
<evidence type="ECO:0000256" key="4">
    <source>
        <dbReference type="ARBA" id="ARBA00047960"/>
    </source>
</evidence>
<keyword evidence="3" id="KW-0808">Transferase</keyword>
<dbReference type="GO" id="GO:0006749">
    <property type="term" value="P:glutathione metabolic process"/>
    <property type="evidence" value="ECO:0007669"/>
    <property type="project" value="TreeGrafter"/>
</dbReference>
<dbReference type="GO" id="GO:0009407">
    <property type="term" value="P:toxin catabolic process"/>
    <property type="evidence" value="ECO:0007669"/>
    <property type="project" value="UniProtKB-ARBA"/>
</dbReference>
<evidence type="ECO:0000313" key="8">
    <source>
        <dbReference type="EMBL" id="KAG5520446.1"/>
    </source>
</evidence>
<dbReference type="GO" id="GO:0005737">
    <property type="term" value="C:cytoplasm"/>
    <property type="evidence" value="ECO:0007669"/>
    <property type="project" value="TreeGrafter"/>
</dbReference>
<keyword evidence="9" id="KW-1185">Reference proteome</keyword>
<reference evidence="8" key="1">
    <citation type="submission" date="2020-08" db="EMBL/GenBank/DDBJ databases">
        <title>Plant Genome Project.</title>
        <authorList>
            <person name="Zhang R.-G."/>
        </authorList>
    </citation>
    <scope>NUCLEOTIDE SEQUENCE</scope>
    <source>
        <strain evidence="8">WSP0</strain>
        <tissue evidence="8">Leaf</tissue>
    </source>
</reference>
<dbReference type="PROSITE" id="PS50405">
    <property type="entry name" value="GST_CTER"/>
    <property type="match status" value="1"/>
</dbReference>
<comment type="caution">
    <text evidence="8">The sequence shown here is derived from an EMBL/GenBank/DDBJ whole genome shotgun (WGS) entry which is preliminary data.</text>
</comment>
<evidence type="ECO:0000256" key="5">
    <source>
        <dbReference type="ARBA" id="ARBA00081070"/>
    </source>
</evidence>
<dbReference type="CDD" id="cd03187">
    <property type="entry name" value="GST_C_Phi"/>
    <property type="match status" value="1"/>
</dbReference>
<dbReference type="GO" id="GO:0043295">
    <property type="term" value="F:glutathione binding"/>
    <property type="evidence" value="ECO:0007669"/>
    <property type="project" value="TreeGrafter"/>
</dbReference>
<feature type="domain" description="GST N-terminal" evidence="6">
    <location>
        <begin position="1"/>
        <end position="81"/>
    </location>
</feature>
<dbReference type="FunFam" id="3.40.30.10:FF:000016">
    <property type="entry name" value="Glutathione S-transferase F2"/>
    <property type="match status" value="1"/>
</dbReference>
<dbReference type="Gene3D" id="3.40.30.10">
    <property type="entry name" value="Glutaredoxin"/>
    <property type="match status" value="1"/>
</dbReference>
<name>A0AAV6HW15_9ERIC</name>
<dbReference type="Pfam" id="PF02798">
    <property type="entry name" value="GST_N"/>
    <property type="match status" value="1"/>
</dbReference>
<comment type="similarity">
    <text evidence="1">Belongs to the GST superfamily. Phi family.</text>
</comment>
<organism evidence="8 9">
    <name type="scientific">Rhododendron griersonianum</name>
    <dbReference type="NCBI Taxonomy" id="479676"/>
    <lineage>
        <taxon>Eukaryota</taxon>
        <taxon>Viridiplantae</taxon>
        <taxon>Streptophyta</taxon>
        <taxon>Embryophyta</taxon>
        <taxon>Tracheophyta</taxon>
        <taxon>Spermatophyta</taxon>
        <taxon>Magnoliopsida</taxon>
        <taxon>eudicotyledons</taxon>
        <taxon>Gunneridae</taxon>
        <taxon>Pentapetalae</taxon>
        <taxon>asterids</taxon>
        <taxon>Ericales</taxon>
        <taxon>Ericaceae</taxon>
        <taxon>Ericoideae</taxon>
        <taxon>Rhodoreae</taxon>
        <taxon>Rhododendron</taxon>
    </lineage>
</organism>
<sequence>MVVKVYGAGYGSAKRVIACLIEKEIEFETIPIDLLKGEHKHPHFLQLQPFGVVPVIQDGDYTLFESRAIIRYYAEKYKAQGTDLLGKTIEERGVVEQWLEVEAHNFHPPVYNLVLHTLFSSKLGFPADQKVIEESEEKLGKVLDIYEERLSKCKYLGGDFFSIADLSHLPFTQYLVGDLGKEQMVRSRKNVSKWWDDISNRPSWKKALDVCNP</sequence>
<dbReference type="PANTHER" id="PTHR43900:SF65">
    <property type="entry name" value="GLUTATHIONE TRANSFERASE"/>
    <property type="match status" value="1"/>
</dbReference>
<proteinExistence type="inferred from homology"/>
<protein>
    <recommendedName>
        <fullName evidence="2">glutathione transferase</fullName>
        <ecNumber evidence="2">2.5.1.18</ecNumber>
    </recommendedName>
    <alternativeName>
        <fullName evidence="5">GST class-phi</fullName>
    </alternativeName>
</protein>